<gene>
    <name evidence="1" type="ORF">DFH08DRAFT_822342</name>
</gene>
<comment type="caution">
    <text evidence="1">The sequence shown here is derived from an EMBL/GenBank/DDBJ whole genome shotgun (WGS) entry which is preliminary data.</text>
</comment>
<evidence type="ECO:0000313" key="1">
    <source>
        <dbReference type="EMBL" id="KAJ7312303.1"/>
    </source>
</evidence>
<organism evidence="1 2">
    <name type="scientific">Mycena albidolilacea</name>
    <dbReference type="NCBI Taxonomy" id="1033008"/>
    <lineage>
        <taxon>Eukaryota</taxon>
        <taxon>Fungi</taxon>
        <taxon>Dikarya</taxon>
        <taxon>Basidiomycota</taxon>
        <taxon>Agaricomycotina</taxon>
        <taxon>Agaricomycetes</taxon>
        <taxon>Agaricomycetidae</taxon>
        <taxon>Agaricales</taxon>
        <taxon>Marasmiineae</taxon>
        <taxon>Mycenaceae</taxon>
        <taxon>Mycena</taxon>
    </lineage>
</organism>
<name>A0AAD7ECB4_9AGAR</name>
<accession>A0AAD7ECB4</accession>
<proteinExistence type="predicted"/>
<dbReference type="EMBL" id="JARIHO010000073">
    <property type="protein sequence ID" value="KAJ7312303.1"/>
    <property type="molecule type" value="Genomic_DNA"/>
</dbReference>
<dbReference type="Proteomes" id="UP001218218">
    <property type="component" value="Unassembled WGS sequence"/>
</dbReference>
<evidence type="ECO:0000313" key="2">
    <source>
        <dbReference type="Proteomes" id="UP001218218"/>
    </source>
</evidence>
<reference evidence="1" key="1">
    <citation type="submission" date="2023-03" db="EMBL/GenBank/DDBJ databases">
        <title>Massive genome expansion in bonnet fungi (Mycena s.s.) driven by repeated elements and novel gene families across ecological guilds.</title>
        <authorList>
            <consortium name="Lawrence Berkeley National Laboratory"/>
            <person name="Harder C.B."/>
            <person name="Miyauchi S."/>
            <person name="Viragh M."/>
            <person name="Kuo A."/>
            <person name="Thoen E."/>
            <person name="Andreopoulos B."/>
            <person name="Lu D."/>
            <person name="Skrede I."/>
            <person name="Drula E."/>
            <person name="Henrissat B."/>
            <person name="Morin E."/>
            <person name="Kohler A."/>
            <person name="Barry K."/>
            <person name="LaButti K."/>
            <person name="Morin E."/>
            <person name="Salamov A."/>
            <person name="Lipzen A."/>
            <person name="Mereny Z."/>
            <person name="Hegedus B."/>
            <person name="Baldrian P."/>
            <person name="Stursova M."/>
            <person name="Weitz H."/>
            <person name="Taylor A."/>
            <person name="Grigoriev I.V."/>
            <person name="Nagy L.G."/>
            <person name="Martin F."/>
            <person name="Kauserud H."/>
        </authorList>
    </citation>
    <scope>NUCLEOTIDE SEQUENCE</scope>
    <source>
        <strain evidence="1">CBHHK002</strain>
    </source>
</reference>
<dbReference type="AlphaFoldDB" id="A0AAD7ECB4"/>
<keyword evidence="2" id="KW-1185">Reference proteome</keyword>
<sequence length="202" mass="22245">MGTSMALESIEINATDKECSRLPKDHPARGPAICHTPPLLLMPHLCETKFIRQAQFDPNHIGKKGRDNESSEAHLWKGLLPTMLAMDVLLEASLVLPVHGYRPYPHIQGDGQGSDLENRKQTYDGPLMARAETEVERHWQIISGSLARGGHVGHSGNHCSSFNYTLSIRNSLESDLRAKIIALGGNSALFEMMNARRVDGGD</sequence>
<protein>
    <submittedName>
        <fullName evidence="1">Uncharacterized protein</fullName>
    </submittedName>
</protein>